<organism evidence="2 3">
    <name type="scientific">Panaeolus cyanescens</name>
    <dbReference type="NCBI Taxonomy" id="181874"/>
    <lineage>
        <taxon>Eukaryota</taxon>
        <taxon>Fungi</taxon>
        <taxon>Dikarya</taxon>
        <taxon>Basidiomycota</taxon>
        <taxon>Agaricomycotina</taxon>
        <taxon>Agaricomycetes</taxon>
        <taxon>Agaricomycetidae</taxon>
        <taxon>Agaricales</taxon>
        <taxon>Agaricineae</taxon>
        <taxon>Galeropsidaceae</taxon>
        <taxon>Panaeolus</taxon>
    </lineage>
</organism>
<name>A0A409YG17_9AGAR</name>
<sequence>AFVCLFAGKTTALDGKQVGSKVSHAGWCNKGDTGICSISANFLNPAISIMLMQTTQMENNVESDDTVERSQTASKLSRSRPQPRKQPQKAILHSSLPPQALDSSSHASHSLTPPSSPSQFCRLRCCSSSQPHDQTPDNHPLETKGDDSEDEEEEEEEEDSEDESSDKGGKENGLREHNPNTRDPCSVTPPSTSPVHHSPPQTSPEIMAPLPPLSKGYKQQREWLKDVLNENTTLWKRTSVATTLAAPSPKRSLSKKTKNKIKGTTFTDINMPLNHHLFNTLSKNQLGQANPLSEHCQRGSSGNNGPVINFNIPSEVVQLFCPGSLATAPISVPNAIAPASAEPVPVLLAPAATVLSNFVAITSTPDSLIPANHIPGPDLELSEFCVQYKVTECVQDKLGKIGCLGSHTFQYAM</sequence>
<reference evidence="2 3" key="1">
    <citation type="journal article" date="2018" name="Evol. Lett.">
        <title>Horizontal gene cluster transfer increased hallucinogenic mushroom diversity.</title>
        <authorList>
            <person name="Reynolds H.T."/>
            <person name="Vijayakumar V."/>
            <person name="Gluck-Thaler E."/>
            <person name="Korotkin H.B."/>
            <person name="Matheny P.B."/>
            <person name="Slot J.C."/>
        </authorList>
    </citation>
    <scope>NUCLEOTIDE SEQUENCE [LARGE SCALE GENOMIC DNA]</scope>
    <source>
        <strain evidence="2 3">2629</strain>
    </source>
</reference>
<feature type="compositionally biased region" description="Basic and acidic residues" evidence="1">
    <location>
        <begin position="165"/>
        <end position="180"/>
    </location>
</feature>
<accession>A0A409YG17</accession>
<protein>
    <submittedName>
        <fullName evidence="2">Uncharacterized protein</fullName>
    </submittedName>
</protein>
<feature type="region of interest" description="Disordered" evidence="1">
    <location>
        <begin position="60"/>
        <end position="208"/>
    </location>
</feature>
<proteinExistence type="predicted"/>
<gene>
    <name evidence="2" type="ORF">CVT24_011106</name>
</gene>
<dbReference type="InParanoid" id="A0A409YG17"/>
<feature type="compositionally biased region" description="Low complexity" evidence="1">
    <location>
        <begin position="186"/>
        <end position="204"/>
    </location>
</feature>
<dbReference type="OrthoDB" id="3063862at2759"/>
<dbReference type="AlphaFoldDB" id="A0A409YG17"/>
<dbReference type="EMBL" id="NHTK01001199">
    <property type="protein sequence ID" value="PPR01957.1"/>
    <property type="molecule type" value="Genomic_DNA"/>
</dbReference>
<evidence type="ECO:0000256" key="1">
    <source>
        <dbReference type="SAM" id="MobiDB-lite"/>
    </source>
</evidence>
<evidence type="ECO:0000313" key="3">
    <source>
        <dbReference type="Proteomes" id="UP000284842"/>
    </source>
</evidence>
<keyword evidence="3" id="KW-1185">Reference proteome</keyword>
<feature type="non-terminal residue" evidence="2">
    <location>
        <position position="1"/>
    </location>
</feature>
<feature type="compositionally biased region" description="Basic and acidic residues" evidence="1">
    <location>
        <begin position="134"/>
        <end position="146"/>
    </location>
</feature>
<feature type="compositionally biased region" description="Low complexity" evidence="1">
    <location>
        <begin position="103"/>
        <end position="113"/>
    </location>
</feature>
<dbReference type="Proteomes" id="UP000284842">
    <property type="component" value="Unassembled WGS sequence"/>
</dbReference>
<feature type="compositionally biased region" description="Acidic residues" evidence="1">
    <location>
        <begin position="147"/>
        <end position="164"/>
    </location>
</feature>
<feature type="compositionally biased region" description="Basic residues" evidence="1">
    <location>
        <begin position="77"/>
        <end position="87"/>
    </location>
</feature>
<evidence type="ECO:0000313" key="2">
    <source>
        <dbReference type="EMBL" id="PPR01957.1"/>
    </source>
</evidence>
<comment type="caution">
    <text evidence="2">The sequence shown here is derived from an EMBL/GenBank/DDBJ whole genome shotgun (WGS) entry which is preliminary data.</text>
</comment>